<feature type="region of interest" description="Disordered" evidence="1">
    <location>
        <begin position="27"/>
        <end position="50"/>
    </location>
</feature>
<sequence>MGEPSNPKERSGGTTKRRIAEMCSVRTGTVNPKEGGTPVLGFNDDEYPVG</sequence>
<evidence type="ECO:0000313" key="2">
    <source>
        <dbReference type="EMBL" id="MCI85437.1"/>
    </source>
</evidence>
<protein>
    <submittedName>
        <fullName evidence="2">Uncharacterized protein</fullName>
    </submittedName>
</protein>
<evidence type="ECO:0000256" key="1">
    <source>
        <dbReference type="SAM" id="MobiDB-lite"/>
    </source>
</evidence>
<feature type="non-terminal residue" evidence="2">
    <location>
        <position position="50"/>
    </location>
</feature>
<name>A0A392VBB4_9FABA</name>
<comment type="caution">
    <text evidence="2">The sequence shown here is derived from an EMBL/GenBank/DDBJ whole genome shotgun (WGS) entry which is preliminary data.</text>
</comment>
<dbReference type="EMBL" id="LXQA011115423">
    <property type="protein sequence ID" value="MCI85437.1"/>
    <property type="molecule type" value="Genomic_DNA"/>
</dbReference>
<evidence type="ECO:0000313" key="3">
    <source>
        <dbReference type="Proteomes" id="UP000265520"/>
    </source>
</evidence>
<dbReference type="Proteomes" id="UP000265520">
    <property type="component" value="Unassembled WGS sequence"/>
</dbReference>
<keyword evidence="3" id="KW-1185">Reference proteome</keyword>
<proteinExistence type="predicted"/>
<organism evidence="2 3">
    <name type="scientific">Trifolium medium</name>
    <dbReference type="NCBI Taxonomy" id="97028"/>
    <lineage>
        <taxon>Eukaryota</taxon>
        <taxon>Viridiplantae</taxon>
        <taxon>Streptophyta</taxon>
        <taxon>Embryophyta</taxon>
        <taxon>Tracheophyta</taxon>
        <taxon>Spermatophyta</taxon>
        <taxon>Magnoliopsida</taxon>
        <taxon>eudicotyledons</taxon>
        <taxon>Gunneridae</taxon>
        <taxon>Pentapetalae</taxon>
        <taxon>rosids</taxon>
        <taxon>fabids</taxon>
        <taxon>Fabales</taxon>
        <taxon>Fabaceae</taxon>
        <taxon>Papilionoideae</taxon>
        <taxon>50 kb inversion clade</taxon>
        <taxon>NPAAA clade</taxon>
        <taxon>Hologalegina</taxon>
        <taxon>IRL clade</taxon>
        <taxon>Trifolieae</taxon>
        <taxon>Trifolium</taxon>
    </lineage>
</organism>
<accession>A0A392VBB4</accession>
<reference evidence="2 3" key="1">
    <citation type="journal article" date="2018" name="Front. Plant Sci.">
        <title>Red Clover (Trifolium pratense) and Zigzag Clover (T. medium) - A Picture of Genomic Similarities and Differences.</title>
        <authorList>
            <person name="Dluhosova J."/>
            <person name="Istvanek J."/>
            <person name="Nedelnik J."/>
            <person name="Repkova J."/>
        </authorList>
    </citation>
    <scope>NUCLEOTIDE SEQUENCE [LARGE SCALE GENOMIC DNA]</scope>
    <source>
        <strain evidence="3">cv. 10/8</strain>
        <tissue evidence="2">Leaf</tissue>
    </source>
</reference>
<dbReference type="AlphaFoldDB" id="A0A392VBB4"/>